<dbReference type="Gene3D" id="3.50.50.60">
    <property type="entry name" value="FAD/NAD(P)-binding domain"/>
    <property type="match status" value="1"/>
</dbReference>
<feature type="non-terminal residue" evidence="1">
    <location>
        <position position="1"/>
    </location>
</feature>
<proteinExistence type="predicted"/>
<dbReference type="AlphaFoldDB" id="A0A3B1CJJ4"/>
<name>A0A3B1CJJ4_9ZZZZ</name>
<organism evidence="1">
    <name type="scientific">hydrothermal vent metagenome</name>
    <dbReference type="NCBI Taxonomy" id="652676"/>
    <lineage>
        <taxon>unclassified sequences</taxon>
        <taxon>metagenomes</taxon>
        <taxon>ecological metagenomes</taxon>
    </lineage>
</organism>
<dbReference type="EMBL" id="UOGC01000142">
    <property type="protein sequence ID" value="VAX22830.1"/>
    <property type="molecule type" value="Genomic_DNA"/>
</dbReference>
<accession>A0A3B1CJJ4</accession>
<protein>
    <submittedName>
        <fullName evidence="1">NADH-dependent reduced ferredoxin:NADP+ oxidoreductase subunit B</fullName>
    </submittedName>
</protein>
<dbReference type="SUPFAM" id="SSF51905">
    <property type="entry name" value="FAD/NAD(P)-binding domain"/>
    <property type="match status" value="1"/>
</dbReference>
<reference evidence="1" key="1">
    <citation type="submission" date="2018-06" db="EMBL/GenBank/DDBJ databases">
        <authorList>
            <person name="Zhirakovskaya E."/>
        </authorList>
    </citation>
    <scope>NUCLEOTIDE SEQUENCE</scope>
</reference>
<gene>
    <name evidence="1" type="ORF">MNBD_NITROSPINAE01-1775</name>
</gene>
<sequence length="78" mass="8353">TTNKWGIMMVDPVTYHTSKPGVFAGGDTVTGGSTVILAMGQAKTAAKYVHEYVMGNFDYELNVPTDPEAPGVQWGFAK</sequence>
<dbReference type="InterPro" id="IPR036188">
    <property type="entry name" value="FAD/NAD-bd_sf"/>
</dbReference>
<evidence type="ECO:0000313" key="1">
    <source>
        <dbReference type="EMBL" id="VAX22830.1"/>
    </source>
</evidence>